<keyword evidence="4 6" id="KW-0464">Manganese</keyword>
<keyword evidence="10" id="KW-1185">Reference proteome</keyword>
<comment type="function">
    <text evidence="6">Isomerase that catalyzes the conversion of deoxy-ribose 1-phosphate (dRib-1-P) and ribose 1-phosphate (Rib-1-P) to deoxy-ribose 5-phosphate (dRib-5-P) and ribose 5-phosphate (Rib-5-P), respectively.</text>
</comment>
<sequence length="406" mass="43837">MSRAFLFVLDSVGIGGAPDAQAFGDEGADTLGHIAEFCAMGAGDRQGLREGPLHLPNMKALGLGRAMRLAAGATPEALATNERPRAIYGAASETSRGKDTPSGHWEIAGVPVDFEWGYFPTEGDAFPPELVAEILEQGGISGILGNCHASGTEIIARLGEEHIRTGRPICYTSADSVFQIAAHETHFGLDRLLKLCELVHDLVAPLNIGRVIARPFVGESAATFERTGNRRDYSVPPPEPTLLDRAKEAGRDVIAVGKIGDIFAHQGVTDLRKANGNMALFERTLEAMDDAEDGDLVFTNFVDFDMLFGHRRDVPGYAAALELFDRRLPEIEAKLKKGDVVIITADHGCDPTWRGSDHTRERVPILAFGPDVIARSIGVRTTFADIGESIATHLQLPRGRHGRSFL</sequence>
<evidence type="ECO:0000259" key="8">
    <source>
        <dbReference type="Pfam" id="PF01676"/>
    </source>
</evidence>
<evidence type="ECO:0000256" key="6">
    <source>
        <dbReference type="HAMAP-Rule" id="MF_00740"/>
    </source>
</evidence>
<keyword evidence="5 6" id="KW-0413">Isomerase</keyword>
<organism evidence="9 10">
    <name type="scientific">Georhizobium profundi</name>
    <dbReference type="NCBI Taxonomy" id="2341112"/>
    <lineage>
        <taxon>Bacteria</taxon>
        <taxon>Pseudomonadati</taxon>
        <taxon>Pseudomonadota</taxon>
        <taxon>Alphaproteobacteria</taxon>
        <taxon>Hyphomicrobiales</taxon>
        <taxon>Rhizobiaceae</taxon>
        <taxon>Georhizobium</taxon>
    </lineage>
</organism>
<feature type="binding site" evidence="6">
    <location>
        <position position="310"/>
    </location>
    <ligand>
        <name>Mn(2+)</name>
        <dbReference type="ChEBI" id="CHEBI:29035"/>
        <label>2</label>
    </ligand>
</feature>
<dbReference type="Proteomes" id="UP000268192">
    <property type="component" value="Chromosome"/>
</dbReference>
<dbReference type="Pfam" id="PF01676">
    <property type="entry name" value="Metalloenzyme"/>
    <property type="match status" value="1"/>
</dbReference>
<dbReference type="EMBL" id="CP032509">
    <property type="protein sequence ID" value="AZN69936.1"/>
    <property type="molecule type" value="Genomic_DNA"/>
</dbReference>
<proteinExistence type="inferred from homology"/>
<evidence type="ECO:0000256" key="7">
    <source>
        <dbReference type="NCBIfam" id="TIGR01696"/>
    </source>
</evidence>
<dbReference type="GO" id="GO:0005829">
    <property type="term" value="C:cytosol"/>
    <property type="evidence" value="ECO:0007669"/>
    <property type="project" value="TreeGrafter"/>
</dbReference>
<evidence type="ECO:0000313" key="10">
    <source>
        <dbReference type="Proteomes" id="UP000268192"/>
    </source>
</evidence>
<comment type="catalytic activity">
    <reaction evidence="6">
        <text>2-deoxy-alpha-D-ribose 1-phosphate = 2-deoxy-D-ribose 5-phosphate</text>
        <dbReference type="Rhea" id="RHEA:27658"/>
        <dbReference type="ChEBI" id="CHEBI:57259"/>
        <dbReference type="ChEBI" id="CHEBI:62877"/>
        <dbReference type="EC" id="5.4.2.7"/>
    </reaction>
</comment>
<keyword evidence="3 6" id="KW-0479">Metal-binding</keyword>
<dbReference type="FunFam" id="3.30.70.1250:FF:000001">
    <property type="entry name" value="Phosphopentomutase"/>
    <property type="match status" value="1"/>
</dbReference>
<keyword evidence="2 6" id="KW-0963">Cytoplasm</keyword>
<dbReference type="PANTHER" id="PTHR21110:SF0">
    <property type="entry name" value="PHOSPHOPENTOMUTASE"/>
    <property type="match status" value="1"/>
</dbReference>
<evidence type="ECO:0000313" key="9">
    <source>
        <dbReference type="EMBL" id="AZN69936.1"/>
    </source>
</evidence>
<dbReference type="GO" id="GO:0000287">
    <property type="term" value="F:magnesium ion binding"/>
    <property type="evidence" value="ECO:0007669"/>
    <property type="project" value="UniProtKB-UniRule"/>
</dbReference>
<comment type="cofactor">
    <cofactor evidence="6">
        <name>Mn(2+)</name>
        <dbReference type="ChEBI" id="CHEBI:29035"/>
    </cofactor>
    <text evidence="6">Binds 2 manganese ions.</text>
</comment>
<name>A0A3Q8XNB5_9HYPH</name>
<dbReference type="KEGG" id="abaw:D5400_00440"/>
<feature type="domain" description="Metalloenzyme" evidence="8">
    <location>
        <begin position="3"/>
        <end position="396"/>
    </location>
</feature>
<dbReference type="GO" id="GO:0006015">
    <property type="term" value="P:5-phosphoribose 1-diphosphate biosynthetic process"/>
    <property type="evidence" value="ECO:0007669"/>
    <property type="project" value="UniProtKB-UniPathway"/>
</dbReference>
<comment type="similarity">
    <text evidence="1 6">Belongs to the phosphopentomutase family.</text>
</comment>
<dbReference type="NCBIfam" id="NF003766">
    <property type="entry name" value="PRK05362.1"/>
    <property type="match status" value="1"/>
</dbReference>
<dbReference type="GO" id="GO:0006018">
    <property type="term" value="P:2-deoxyribose 1-phosphate catabolic process"/>
    <property type="evidence" value="ECO:0007669"/>
    <property type="project" value="UniProtKB-UniRule"/>
</dbReference>
<feature type="binding site" evidence="6">
    <location>
        <position position="10"/>
    </location>
    <ligand>
        <name>Mn(2+)</name>
        <dbReference type="ChEBI" id="CHEBI:29035"/>
        <label>1</label>
    </ligand>
</feature>
<dbReference type="Gene3D" id="3.40.720.10">
    <property type="entry name" value="Alkaline Phosphatase, subunit A"/>
    <property type="match status" value="1"/>
</dbReference>
<dbReference type="AlphaFoldDB" id="A0A3Q8XNB5"/>
<feature type="binding site" evidence="6">
    <location>
        <position position="305"/>
    </location>
    <ligand>
        <name>Mn(2+)</name>
        <dbReference type="ChEBI" id="CHEBI:29035"/>
        <label>2</label>
    </ligand>
</feature>
<comment type="pathway">
    <text evidence="6">Carbohydrate degradation; 2-deoxy-D-ribose 1-phosphate degradation; D-glyceraldehyde 3-phosphate and acetaldehyde from 2-deoxy-alpha-D-ribose 1-phosphate: step 1/2.</text>
</comment>
<feature type="binding site" evidence="6">
    <location>
        <position position="358"/>
    </location>
    <ligand>
        <name>Mn(2+)</name>
        <dbReference type="ChEBI" id="CHEBI:29035"/>
        <label>2</label>
    </ligand>
</feature>
<dbReference type="NCBIfam" id="TIGR01696">
    <property type="entry name" value="deoB"/>
    <property type="match status" value="1"/>
</dbReference>
<dbReference type="GO" id="GO:0009117">
    <property type="term" value="P:nucleotide metabolic process"/>
    <property type="evidence" value="ECO:0007669"/>
    <property type="project" value="UniProtKB-UniRule"/>
</dbReference>
<dbReference type="InterPro" id="IPR006124">
    <property type="entry name" value="Metalloenzyme"/>
</dbReference>
<dbReference type="CDD" id="cd16009">
    <property type="entry name" value="PPM"/>
    <property type="match status" value="1"/>
</dbReference>
<dbReference type="UniPathway" id="UPA00087">
    <property type="reaction ID" value="UER00173"/>
</dbReference>
<evidence type="ECO:0000256" key="1">
    <source>
        <dbReference type="ARBA" id="ARBA00010373"/>
    </source>
</evidence>
<evidence type="ECO:0000256" key="5">
    <source>
        <dbReference type="ARBA" id="ARBA00023235"/>
    </source>
</evidence>
<gene>
    <name evidence="6" type="primary">deoB</name>
    <name evidence="9" type="ORF">D5400_00440</name>
</gene>
<dbReference type="GO" id="GO:0043094">
    <property type="term" value="P:metabolic compound salvage"/>
    <property type="evidence" value="ECO:0007669"/>
    <property type="project" value="UniProtKB-UniRule"/>
</dbReference>
<accession>A0A3Q8XNB5</accession>
<dbReference type="SUPFAM" id="SSF143856">
    <property type="entry name" value="DeoB insert domain-like"/>
    <property type="match status" value="1"/>
</dbReference>
<comment type="catalytic activity">
    <reaction evidence="6">
        <text>alpha-D-ribose 1-phosphate = D-ribose 5-phosphate</text>
        <dbReference type="Rhea" id="RHEA:18793"/>
        <dbReference type="ChEBI" id="CHEBI:57720"/>
        <dbReference type="ChEBI" id="CHEBI:78346"/>
        <dbReference type="EC" id="5.4.2.7"/>
    </reaction>
</comment>
<feature type="binding site" evidence="6">
    <location>
        <position position="346"/>
    </location>
    <ligand>
        <name>Mn(2+)</name>
        <dbReference type="ChEBI" id="CHEBI:29035"/>
        <label>1</label>
    </ligand>
</feature>
<dbReference type="EC" id="5.4.2.7" evidence="6 7"/>
<dbReference type="RefSeq" id="WP_126006609.1">
    <property type="nucleotide sequence ID" value="NZ_CP032509.1"/>
</dbReference>
<dbReference type="GO" id="GO:0030145">
    <property type="term" value="F:manganese ion binding"/>
    <property type="evidence" value="ECO:0007669"/>
    <property type="project" value="UniProtKB-UniRule"/>
</dbReference>
<dbReference type="PIRSF" id="PIRSF001491">
    <property type="entry name" value="Ppentomutase"/>
    <property type="match status" value="1"/>
</dbReference>
<dbReference type="SUPFAM" id="SSF53649">
    <property type="entry name" value="Alkaline phosphatase-like"/>
    <property type="match status" value="1"/>
</dbReference>
<dbReference type="InterPro" id="IPR024052">
    <property type="entry name" value="Phosphopentomutase_DeoB_cap_sf"/>
</dbReference>
<feature type="binding site" evidence="6">
    <location>
        <position position="347"/>
    </location>
    <ligand>
        <name>Mn(2+)</name>
        <dbReference type="ChEBI" id="CHEBI:29035"/>
        <label>1</label>
    </ligand>
</feature>
<comment type="subcellular location">
    <subcellularLocation>
        <location evidence="6">Cytoplasm</location>
    </subcellularLocation>
</comment>
<dbReference type="PANTHER" id="PTHR21110">
    <property type="entry name" value="PHOSPHOPENTOMUTASE"/>
    <property type="match status" value="1"/>
</dbReference>
<dbReference type="HAMAP" id="MF_00740">
    <property type="entry name" value="Phosphopentomut"/>
    <property type="match status" value="1"/>
</dbReference>
<evidence type="ECO:0000256" key="4">
    <source>
        <dbReference type="ARBA" id="ARBA00023211"/>
    </source>
</evidence>
<dbReference type="Gene3D" id="3.30.70.1250">
    <property type="entry name" value="Phosphopentomutase"/>
    <property type="match status" value="1"/>
</dbReference>
<dbReference type="GO" id="GO:0008973">
    <property type="term" value="F:phosphopentomutase activity"/>
    <property type="evidence" value="ECO:0007669"/>
    <property type="project" value="UniProtKB-UniRule"/>
</dbReference>
<evidence type="ECO:0000256" key="3">
    <source>
        <dbReference type="ARBA" id="ARBA00022723"/>
    </source>
</evidence>
<protein>
    <recommendedName>
        <fullName evidence="6 7">Phosphopentomutase</fullName>
        <ecNumber evidence="6 7">5.4.2.7</ecNumber>
    </recommendedName>
    <alternativeName>
        <fullName evidence="6">Phosphodeoxyribomutase</fullName>
    </alternativeName>
</protein>
<dbReference type="OrthoDB" id="9769930at2"/>
<dbReference type="InterPro" id="IPR017850">
    <property type="entry name" value="Alkaline_phosphatase_core_sf"/>
</dbReference>
<evidence type="ECO:0000256" key="2">
    <source>
        <dbReference type="ARBA" id="ARBA00022490"/>
    </source>
</evidence>
<dbReference type="InterPro" id="IPR010045">
    <property type="entry name" value="DeoB"/>
</dbReference>
<reference evidence="9 10" key="1">
    <citation type="submission" date="2018-09" db="EMBL/GenBank/DDBJ databases">
        <title>Marinorhizobium profundi gen. nov., sp. nov., isolated from a deep-sea sediment sample from the New Britain Trench and proposal of Marinorhizobiaceae fam. nov. in the order Rhizobiales of the class Alphaproteobacteria.</title>
        <authorList>
            <person name="Cao J."/>
        </authorList>
    </citation>
    <scope>NUCLEOTIDE SEQUENCE [LARGE SCALE GENOMIC DNA]</scope>
    <source>
        <strain evidence="9 10">WS11</strain>
    </source>
</reference>